<feature type="transmembrane region" description="Helical" evidence="6">
    <location>
        <begin position="46"/>
        <end position="64"/>
    </location>
</feature>
<evidence type="ECO:0000256" key="2">
    <source>
        <dbReference type="ARBA" id="ARBA00007635"/>
    </source>
</evidence>
<accession>A0A5J5B1M7</accession>
<dbReference type="GO" id="GO:0022857">
    <property type="term" value="F:transmembrane transporter activity"/>
    <property type="evidence" value="ECO:0007669"/>
    <property type="project" value="InterPro"/>
</dbReference>
<evidence type="ECO:0000313" key="8">
    <source>
        <dbReference type="EMBL" id="KAA8536508.1"/>
    </source>
</evidence>
<dbReference type="GO" id="GO:0016020">
    <property type="term" value="C:membrane"/>
    <property type="evidence" value="ECO:0007669"/>
    <property type="project" value="UniProtKB-SubCell"/>
</dbReference>
<evidence type="ECO:0000256" key="5">
    <source>
        <dbReference type="ARBA" id="ARBA00023136"/>
    </source>
</evidence>
<gene>
    <name evidence="8" type="ORF">F0562_028986</name>
</gene>
<keyword evidence="4 6" id="KW-1133">Transmembrane helix</keyword>
<sequence length="226" mass="24907">MASMAKICNTVQGLKPTLLMVVVQFIVTGLNIFYKLAANDGMSMRVLVAYRFLFAAAFLVPLALYAERKSRPKLTWLVVCQAFLCGLFGGSLAQNVYAESLVLTSTTFVSAMTNLIPAITFVLAIPFGLERLSLGTMAGKAKVMGTLMGIGGAMLLTFYKGVEINIWSTHLDLLHHHGQGGHMVASKHLESDISDFRLNIHTFPGLRASKPYLHDKWNLICQKRNR</sequence>
<evidence type="ECO:0000256" key="4">
    <source>
        <dbReference type="ARBA" id="ARBA00022989"/>
    </source>
</evidence>
<dbReference type="Proteomes" id="UP000325577">
    <property type="component" value="Linkage Group LG16"/>
</dbReference>
<dbReference type="SUPFAM" id="SSF103481">
    <property type="entry name" value="Multidrug resistance efflux transporter EmrE"/>
    <property type="match status" value="1"/>
</dbReference>
<feature type="transmembrane region" description="Helical" evidence="6">
    <location>
        <begin position="16"/>
        <end position="34"/>
    </location>
</feature>
<dbReference type="InterPro" id="IPR037185">
    <property type="entry name" value="EmrE-like"/>
</dbReference>
<dbReference type="PANTHER" id="PTHR31218">
    <property type="entry name" value="WAT1-RELATED PROTEIN"/>
    <property type="match status" value="1"/>
</dbReference>
<comment type="subcellular location">
    <subcellularLocation>
        <location evidence="1 6">Membrane</location>
        <topology evidence="1 6">Multi-pass membrane protein</topology>
    </subcellularLocation>
</comment>
<dbReference type="OrthoDB" id="1728340at2759"/>
<dbReference type="Pfam" id="PF00892">
    <property type="entry name" value="EamA"/>
    <property type="match status" value="1"/>
</dbReference>
<feature type="transmembrane region" description="Helical" evidence="6">
    <location>
        <begin position="141"/>
        <end position="159"/>
    </location>
</feature>
<feature type="transmembrane region" description="Helical" evidence="6">
    <location>
        <begin position="76"/>
        <end position="96"/>
    </location>
</feature>
<keyword evidence="5 6" id="KW-0472">Membrane</keyword>
<feature type="transmembrane region" description="Helical" evidence="6">
    <location>
        <begin position="108"/>
        <end position="129"/>
    </location>
</feature>
<evidence type="ECO:0000259" key="7">
    <source>
        <dbReference type="Pfam" id="PF00892"/>
    </source>
</evidence>
<evidence type="ECO:0000256" key="1">
    <source>
        <dbReference type="ARBA" id="ARBA00004141"/>
    </source>
</evidence>
<keyword evidence="3 6" id="KW-0812">Transmembrane</keyword>
<dbReference type="InterPro" id="IPR000620">
    <property type="entry name" value="EamA_dom"/>
</dbReference>
<protein>
    <recommendedName>
        <fullName evidence="6">WAT1-related protein</fullName>
    </recommendedName>
</protein>
<comment type="similarity">
    <text evidence="2 6">Belongs to the drug/metabolite transporter (DMT) superfamily. Plant drug/metabolite exporter (P-DME) (TC 2.A.7.4) family.</text>
</comment>
<keyword evidence="9" id="KW-1185">Reference proteome</keyword>
<evidence type="ECO:0000256" key="3">
    <source>
        <dbReference type="ARBA" id="ARBA00022692"/>
    </source>
</evidence>
<proteinExistence type="inferred from homology"/>
<evidence type="ECO:0000256" key="6">
    <source>
        <dbReference type="RuleBase" id="RU363077"/>
    </source>
</evidence>
<reference evidence="8 9" key="1">
    <citation type="submission" date="2019-09" db="EMBL/GenBank/DDBJ databases">
        <title>A chromosome-level genome assembly of the Chinese tupelo Nyssa sinensis.</title>
        <authorList>
            <person name="Yang X."/>
            <person name="Kang M."/>
            <person name="Yang Y."/>
            <person name="Xiong H."/>
            <person name="Wang M."/>
            <person name="Zhang Z."/>
            <person name="Wang Z."/>
            <person name="Wu H."/>
            <person name="Ma T."/>
            <person name="Liu J."/>
            <person name="Xi Z."/>
        </authorList>
    </citation>
    <scope>NUCLEOTIDE SEQUENCE [LARGE SCALE GENOMIC DNA]</scope>
    <source>
        <strain evidence="8">J267</strain>
        <tissue evidence="8">Leaf</tissue>
    </source>
</reference>
<dbReference type="InterPro" id="IPR030184">
    <property type="entry name" value="WAT1-related"/>
</dbReference>
<name>A0A5J5B1M7_9ASTE</name>
<evidence type="ECO:0000313" key="9">
    <source>
        <dbReference type="Proteomes" id="UP000325577"/>
    </source>
</evidence>
<dbReference type="AlphaFoldDB" id="A0A5J5B1M7"/>
<feature type="domain" description="EamA" evidence="7">
    <location>
        <begin position="18"/>
        <end position="156"/>
    </location>
</feature>
<organism evidence="8 9">
    <name type="scientific">Nyssa sinensis</name>
    <dbReference type="NCBI Taxonomy" id="561372"/>
    <lineage>
        <taxon>Eukaryota</taxon>
        <taxon>Viridiplantae</taxon>
        <taxon>Streptophyta</taxon>
        <taxon>Embryophyta</taxon>
        <taxon>Tracheophyta</taxon>
        <taxon>Spermatophyta</taxon>
        <taxon>Magnoliopsida</taxon>
        <taxon>eudicotyledons</taxon>
        <taxon>Gunneridae</taxon>
        <taxon>Pentapetalae</taxon>
        <taxon>asterids</taxon>
        <taxon>Cornales</taxon>
        <taxon>Nyssaceae</taxon>
        <taxon>Nyssa</taxon>
    </lineage>
</organism>
<dbReference type="EMBL" id="CM018039">
    <property type="protein sequence ID" value="KAA8536508.1"/>
    <property type="molecule type" value="Genomic_DNA"/>
</dbReference>